<feature type="region of interest" description="Disordered" evidence="2">
    <location>
        <begin position="89"/>
        <end position="146"/>
    </location>
</feature>
<evidence type="ECO:0000256" key="1">
    <source>
        <dbReference type="SAM" id="Coils"/>
    </source>
</evidence>
<dbReference type="EMBL" id="QXHD01000004">
    <property type="protein sequence ID" value="NEZ56128.1"/>
    <property type="molecule type" value="Genomic_DNA"/>
</dbReference>
<accession>A0A6M0RIN4</accession>
<organism evidence="3 4">
    <name type="scientific">Adonisia turfae CCMR0081</name>
    <dbReference type="NCBI Taxonomy" id="2292702"/>
    <lineage>
        <taxon>Bacteria</taxon>
        <taxon>Bacillati</taxon>
        <taxon>Cyanobacteriota</taxon>
        <taxon>Adonisia</taxon>
        <taxon>Adonisia turfae</taxon>
    </lineage>
</organism>
<gene>
    <name evidence="3" type="ORF">DXZ20_10670</name>
</gene>
<feature type="coiled-coil region" evidence="1">
    <location>
        <begin position="154"/>
        <end position="181"/>
    </location>
</feature>
<evidence type="ECO:0000256" key="2">
    <source>
        <dbReference type="SAM" id="MobiDB-lite"/>
    </source>
</evidence>
<dbReference type="RefSeq" id="WP_163698074.1">
    <property type="nucleotide sequence ID" value="NZ_QXHD01000004.1"/>
</dbReference>
<keyword evidence="1" id="KW-0175">Coiled coil</keyword>
<sequence>MTSFCNTPQPTKPWQQLIADCLGDETLYQRQDGDLDSDISTSDKSDQVYWVDDLSVPAPPSSPWQYHTALAIGATVVCSAGALMQHTETGFWHPPEDSASNDNTATVTDAESAAAEADVSTPPIASPQASSSVAFSSGAGERDTTCKDSTCKGLEFIDQQVPQIQEQVRALRSEMQMFQAKHTTQNLQTHRTVLAYRSSDLSHRQAELTVRSQQLQQKLSNVTSILALDSDEVNYISHLLVTDRVYQEQLQQLKALETDIAVEFSNPDLDNTQLGELYAAYYQLEGQLRQTAQVILADYAYVASLQSPDPLWQEAAYEAPLQELMDISHHQQMLVIEQQTLDQIAKKLTERRTELATLLRQYAVMQRELDGHNQVLQQYVAERQELTSELT</sequence>
<dbReference type="AlphaFoldDB" id="A0A6M0RIN4"/>
<reference evidence="3 4" key="1">
    <citation type="journal article" date="2020" name="Microb. Ecol.">
        <title>Ecogenomics of the Marine Benthic Filamentous Cyanobacterium Adonisia.</title>
        <authorList>
            <person name="Walter J.M."/>
            <person name="Coutinho F.H."/>
            <person name="Leomil L."/>
            <person name="Hargreaves P.I."/>
            <person name="Campeao M.E."/>
            <person name="Vieira V.V."/>
            <person name="Silva B.S."/>
            <person name="Fistarol G.O."/>
            <person name="Salomon P.S."/>
            <person name="Sawabe T."/>
            <person name="Mino S."/>
            <person name="Hosokawa M."/>
            <person name="Miyashita H."/>
            <person name="Maruyama F."/>
            <person name="van Verk M.C."/>
            <person name="Dutilh B.E."/>
            <person name="Thompson C.C."/>
            <person name="Thompson F.L."/>
        </authorList>
    </citation>
    <scope>NUCLEOTIDE SEQUENCE [LARGE SCALE GENOMIC DNA]</scope>
    <source>
        <strain evidence="3 4">CCMR0081</strain>
    </source>
</reference>
<evidence type="ECO:0000313" key="4">
    <source>
        <dbReference type="Proteomes" id="UP000481033"/>
    </source>
</evidence>
<name>A0A6M0RIN4_9CYAN</name>
<comment type="caution">
    <text evidence="3">The sequence shown here is derived from an EMBL/GenBank/DDBJ whole genome shotgun (WGS) entry which is preliminary data.</text>
</comment>
<feature type="compositionally biased region" description="Low complexity" evidence="2">
    <location>
        <begin position="104"/>
        <end position="139"/>
    </location>
</feature>
<keyword evidence="4" id="KW-1185">Reference proteome</keyword>
<proteinExistence type="predicted"/>
<protein>
    <submittedName>
        <fullName evidence="3">Uncharacterized protein</fullName>
    </submittedName>
</protein>
<dbReference type="Proteomes" id="UP000481033">
    <property type="component" value="Unassembled WGS sequence"/>
</dbReference>
<evidence type="ECO:0000313" key="3">
    <source>
        <dbReference type="EMBL" id="NEZ56128.1"/>
    </source>
</evidence>